<protein>
    <recommendedName>
        <fullName evidence="1">Stage 0 sporulation protein A homolog</fullName>
    </recommendedName>
</protein>
<evidence type="ECO:0000256" key="1">
    <source>
        <dbReference type="ARBA" id="ARBA00018672"/>
    </source>
</evidence>
<dbReference type="InterPro" id="IPR001789">
    <property type="entry name" value="Sig_transdc_resp-reg_receiver"/>
</dbReference>
<dbReference type="PANTHER" id="PTHR43280:SF2">
    <property type="entry name" value="HTH-TYPE TRANSCRIPTIONAL REGULATOR EXSA"/>
    <property type="match status" value="1"/>
</dbReference>
<evidence type="ECO:0000259" key="8">
    <source>
        <dbReference type="PROSITE" id="PS50110"/>
    </source>
</evidence>
<evidence type="ECO:0000256" key="6">
    <source>
        <dbReference type="PROSITE-ProRule" id="PRU00169"/>
    </source>
</evidence>
<dbReference type="PROSITE" id="PS01124">
    <property type="entry name" value="HTH_ARAC_FAMILY_2"/>
    <property type="match status" value="1"/>
</dbReference>
<dbReference type="GO" id="GO:0000160">
    <property type="term" value="P:phosphorelay signal transduction system"/>
    <property type="evidence" value="ECO:0007669"/>
    <property type="project" value="InterPro"/>
</dbReference>
<evidence type="ECO:0000256" key="4">
    <source>
        <dbReference type="ARBA" id="ARBA00023163"/>
    </source>
</evidence>
<feature type="domain" description="HTH araC/xylS-type" evidence="7">
    <location>
        <begin position="139"/>
        <end position="237"/>
    </location>
</feature>
<dbReference type="GO" id="GO:0003700">
    <property type="term" value="F:DNA-binding transcription factor activity"/>
    <property type="evidence" value="ECO:0007669"/>
    <property type="project" value="InterPro"/>
</dbReference>
<dbReference type="SUPFAM" id="SSF52172">
    <property type="entry name" value="CheY-like"/>
    <property type="match status" value="1"/>
</dbReference>
<feature type="domain" description="Response regulatory" evidence="8">
    <location>
        <begin position="2"/>
        <end position="119"/>
    </location>
</feature>
<reference evidence="9" key="2">
    <citation type="submission" date="2021-04" db="EMBL/GenBank/DDBJ databases">
        <authorList>
            <person name="Gilroy R."/>
        </authorList>
    </citation>
    <scope>NUCLEOTIDE SEQUENCE</scope>
    <source>
        <strain evidence="9">CHK179-28034</strain>
    </source>
</reference>
<keyword evidence="2" id="KW-0805">Transcription regulation</keyword>
<dbReference type="PRINTS" id="PR00032">
    <property type="entry name" value="HTHARAC"/>
</dbReference>
<dbReference type="Proteomes" id="UP000824049">
    <property type="component" value="Unassembled WGS sequence"/>
</dbReference>
<proteinExistence type="predicted"/>
<dbReference type="InterPro" id="IPR011006">
    <property type="entry name" value="CheY-like_superfamily"/>
</dbReference>
<dbReference type="Pfam" id="PF12833">
    <property type="entry name" value="HTH_18"/>
    <property type="match status" value="1"/>
</dbReference>
<keyword evidence="3" id="KW-0238">DNA-binding</keyword>
<dbReference type="InterPro" id="IPR018062">
    <property type="entry name" value="HTH_AraC-typ_CS"/>
</dbReference>
<evidence type="ECO:0000259" key="7">
    <source>
        <dbReference type="PROSITE" id="PS01124"/>
    </source>
</evidence>
<gene>
    <name evidence="9" type="ORF">H9968_05045</name>
</gene>
<dbReference type="InterPro" id="IPR009057">
    <property type="entry name" value="Homeodomain-like_sf"/>
</dbReference>
<dbReference type="SUPFAM" id="SSF46689">
    <property type="entry name" value="Homeodomain-like"/>
    <property type="match status" value="1"/>
</dbReference>
<evidence type="ECO:0000256" key="2">
    <source>
        <dbReference type="ARBA" id="ARBA00023015"/>
    </source>
</evidence>
<organism evidence="9 10">
    <name type="scientific">Candidatus Anaerobutyricum stercoris</name>
    <dbReference type="NCBI Taxonomy" id="2838457"/>
    <lineage>
        <taxon>Bacteria</taxon>
        <taxon>Bacillati</taxon>
        <taxon>Bacillota</taxon>
        <taxon>Clostridia</taxon>
        <taxon>Lachnospirales</taxon>
        <taxon>Lachnospiraceae</taxon>
        <taxon>Anaerobutyricum</taxon>
    </lineage>
</organism>
<keyword evidence="6" id="KW-0597">Phosphoprotein</keyword>
<dbReference type="InterPro" id="IPR018060">
    <property type="entry name" value="HTH_AraC"/>
</dbReference>
<dbReference type="Gene3D" id="1.10.10.60">
    <property type="entry name" value="Homeodomain-like"/>
    <property type="match status" value="2"/>
</dbReference>
<dbReference type="SMART" id="SM00342">
    <property type="entry name" value="HTH_ARAC"/>
    <property type="match status" value="1"/>
</dbReference>
<comment type="function">
    <text evidence="5">May play the central regulatory role in sporulation. It may be an element of the effector pathway responsible for the activation of sporulation genes in response to nutritional stress. Spo0A may act in concert with spo0H (a sigma factor) to control the expression of some genes that are critical to the sporulation process.</text>
</comment>
<dbReference type="PROSITE" id="PS50110">
    <property type="entry name" value="RESPONSE_REGULATORY"/>
    <property type="match status" value="1"/>
</dbReference>
<evidence type="ECO:0000313" key="10">
    <source>
        <dbReference type="Proteomes" id="UP000824049"/>
    </source>
</evidence>
<feature type="modified residue" description="4-aspartylphosphate" evidence="6">
    <location>
        <position position="54"/>
    </location>
</feature>
<keyword evidence="4" id="KW-0804">Transcription</keyword>
<dbReference type="GO" id="GO:0043565">
    <property type="term" value="F:sequence-specific DNA binding"/>
    <property type="evidence" value="ECO:0007669"/>
    <property type="project" value="InterPro"/>
</dbReference>
<dbReference type="PROSITE" id="PS00041">
    <property type="entry name" value="HTH_ARAC_FAMILY_1"/>
    <property type="match status" value="1"/>
</dbReference>
<dbReference type="Gene3D" id="3.40.50.2300">
    <property type="match status" value="1"/>
</dbReference>
<sequence length="242" mass="27876">MNILIVDDEILEAEIIQKLIDRKRFPYSAVYVAQNMEEAMGILRKYPVSVILCDIEMPQGSGLDLTHWIRENEVEAEVIYLTGHAEFSYATEALRLGAVDYLLKPVEQEDLMRALEKAARNIPDFKGDTETLNAEKIVEKAKIYIKENSNREISRAEVAEQFFIHPDYLSHIFKEWAGITFQDFVIKTRMDKAKKMLIYTDTSISNIAASTGYSNTAYFAKHFKRETGMTPKEYRQNARTAE</sequence>
<accession>A0A9D2EKB7</accession>
<dbReference type="CDD" id="cd17536">
    <property type="entry name" value="REC_YesN-like"/>
    <property type="match status" value="1"/>
</dbReference>
<dbReference type="AlphaFoldDB" id="A0A9D2EKB7"/>
<dbReference type="SMART" id="SM00448">
    <property type="entry name" value="REC"/>
    <property type="match status" value="1"/>
</dbReference>
<evidence type="ECO:0000256" key="5">
    <source>
        <dbReference type="ARBA" id="ARBA00024867"/>
    </source>
</evidence>
<dbReference type="InterPro" id="IPR020449">
    <property type="entry name" value="Tscrpt_reg_AraC-type_HTH"/>
</dbReference>
<evidence type="ECO:0000313" key="9">
    <source>
        <dbReference type="EMBL" id="HIZ39284.1"/>
    </source>
</evidence>
<evidence type="ECO:0000256" key="3">
    <source>
        <dbReference type="ARBA" id="ARBA00023125"/>
    </source>
</evidence>
<dbReference type="EMBL" id="DXBR01000049">
    <property type="protein sequence ID" value="HIZ39284.1"/>
    <property type="molecule type" value="Genomic_DNA"/>
</dbReference>
<comment type="caution">
    <text evidence="9">The sequence shown here is derived from an EMBL/GenBank/DDBJ whole genome shotgun (WGS) entry which is preliminary data.</text>
</comment>
<dbReference type="Pfam" id="PF00072">
    <property type="entry name" value="Response_reg"/>
    <property type="match status" value="1"/>
</dbReference>
<dbReference type="PANTHER" id="PTHR43280">
    <property type="entry name" value="ARAC-FAMILY TRANSCRIPTIONAL REGULATOR"/>
    <property type="match status" value="1"/>
</dbReference>
<name>A0A9D2EKB7_9FIRM</name>
<reference evidence="9" key="1">
    <citation type="journal article" date="2021" name="PeerJ">
        <title>Extensive microbial diversity within the chicken gut microbiome revealed by metagenomics and culture.</title>
        <authorList>
            <person name="Gilroy R."/>
            <person name="Ravi A."/>
            <person name="Getino M."/>
            <person name="Pursley I."/>
            <person name="Horton D.L."/>
            <person name="Alikhan N.F."/>
            <person name="Baker D."/>
            <person name="Gharbi K."/>
            <person name="Hall N."/>
            <person name="Watson M."/>
            <person name="Adriaenssens E.M."/>
            <person name="Foster-Nyarko E."/>
            <person name="Jarju S."/>
            <person name="Secka A."/>
            <person name="Antonio M."/>
            <person name="Oren A."/>
            <person name="Chaudhuri R.R."/>
            <person name="La Ragione R."/>
            <person name="Hildebrand F."/>
            <person name="Pallen M.J."/>
        </authorList>
    </citation>
    <scope>NUCLEOTIDE SEQUENCE</scope>
    <source>
        <strain evidence="9">CHK179-28034</strain>
    </source>
</reference>